<sequence length="951" mass="107608">MIAGMGTKVQCKAYLPGFCSTSDLNNNGTNIPWLPNHENKSRKRIQCTDSVLSPQPIDGYFECDKEKMRQTILKHETVFRHQLQELHRIYRRQRDLMNEHQSKEMRDSRTKILQSSPSLSHFPSLDSIAGQLSIKGASKNQLSFDFIETDGRSINFSPHVTKSSKECESHQPGSSLFQRKMFGSRYVVNECTNNKEEHSTTKQWESPDVQGNPAERIYQIPQSRDAKAPIASALEFRSDADFDRAKSSKRTDELADLNKPLPLEEDPPLVPDMNISSVAFLEGDSYDGAKFSATPLKERIGGICLNHRPRRNGEEQLMFKLNAEQKQPDNRSSGRLETAENLPKAFQSSQGHEPFKHTLFKDIKNEHQKKRTIFGVEIHEENQIQSASFSIMQTSTHKSKPLSQSYTELLRDLEANRGNMHMGSDVRSHSSSKNVLPYQNVLCKRSQLNAKQDWTKTCDRVNDLDCNSAGLKNARETSCVSQTEAAGKTHVSGDCQRKQENSRETLPWLRVKSQESVEQTKGTESCYHLNLDSLQNYSQQFFRREDTSVSSSQFIYPRRETMSSRSTNDSECQKTEVTDNTKIRTIFGVPIFSPSKDSHAAHALSKATFPDVDSVTAANISGYETLSRKQVEAKDFVQEKGLNGHVSGLRYQIDLNLSFDEEEAPSAPPLLQAVVRIATTEIDLEAPAVLESEEECVNSKHTLEESNKSNEEAMRIAAESIISISMSGVNIEMNHVLQTEPSDSLNWFAEFVSCHSSDQESIARKINSGTMSEFDEESIPDCFDYFEFMTLTLEDMKEEEYSYKMPTMESHKDEETVATTLPKGPRRGQARRGRQQRDFQRDVLPGIISLSRYEVKKDILAFEELFKASGSSWQFSLSHRKTGKSGRGRRRLAIADPSPTILADCTPPVIQPCSTDSGLEEKSLTGWGKRTRRLPRQRYLNHSLALPLNQC</sequence>
<gene>
    <name evidence="2" type="ORF">CQW23_30819</name>
</gene>
<dbReference type="InterPro" id="IPR008581">
    <property type="entry name" value="DUF863_pln"/>
</dbReference>
<organism evidence="2 3">
    <name type="scientific">Capsicum baccatum</name>
    <name type="common">Peruvian pepper</name>
    <dbReference type="NCBI Taxonomy" id="33114"/>
    <lineage>
        <taxon>Eukaryota</taxon>
        <taxon>Viridiplantae</taxon>
        <taxon>Streptophyta</taxon>
        <taxon>Embryophyta</taxon>
        <taxon>Tracheophyta</taxon>
        <taxon>Spermatophyta</taxon>
        <taxon>Magnoliopsida</taxon>
        <taxon>eudicotyledons</taxon>
        <taxon>Gunneridae</taxon>
        <taxon>Pentapetalae</taxon>
        <taxon>asterids</taxon>
        <taxon>lamiids</taxon>
        <taxon>Solanales</taxon>
        <taxon>Solanaceae</taxon>
        <taxon>Solanoideae</taxon>
        <taxon>Capsiceae</taxon>
        <taxon>Capsicum</taxon>
    </lineage>
</organism>
<dbReference type="OrthoDB" id="630817at2759"/>
<comment type="caution">
    <text evidence="2">The sequence shown here is derived from an EMBL/GenBank/DDBJ whole genome shotgun (WGS) entry which is preliminary data.</text>
</comment>
<accession>A0A2G2V9D7</accession>
<feature type="region of interest" description="Disordered" evidence="1">
    <location>
        <begin position="807"/>
        <end position="837"/>
    </location>
</feature>
<evidence type="ECO:0000256" key="1">
    <source>
        <dbReference type="SAM" id="MobiDB-lite"/>
    </source>
</evidence>
<feature type="region of interest" description="Disordered" evidence="1">
    <location>
        <begin position="241"/>
        <end position="270"/>
    </location>
</feature>
<dbReference type="STRING" id="33114.A0A2G2V9D7"/>
<name>A0A2G2V9D7_CAPBA</name>
<feature type="compositionally biased region" description="Basic and acidic residues" evidence="1">
    <location>
        <begin position="326"/>
        <end position="338"/>
    </location>
</feature>
<feature type="region of interest" description="Disordered" evidence="1">
    <location>
        <begin position="324"/>
        <end position="351"/>
    </location>
</feature>
<feature type="compositionally biased region" description="Basic and acidic residues" evidence="1">
    <location>
        <begin position="241"/>
        <end position="253"/>
    </location>
</feature>
<dbReference type="PANTHER" id="PTHR33167:SF63">
    <property type="entry name" value="MYB-CC TYPE TRANSCRIPTION FACTOR LHEQLE-CONTAINING DOMAIN-CONTAINING PROTEIN"/>
    <property type="match status" value="1"/>
</dbReference>
<keyword evidence="3" id="KW-1185">Reference proteome</keyword>
<reference evidence="2 3" key="1">
    <citation type="journal article" date="2017" name="Genome Biol.">
        <title>New reference genome sequences of hot pepper reveal the massive evolution of plant disease-resistance genes by retroduplication.</title>
        <authorList>
            <person name="Kim S."/>
            <person name="Park J."/>
            <person name="Yeom S.I."/>
            <person name="Kim Y.M."/>
            <person name="Seo E."/>
            <person name="Kim K.T."/>
            <person name="Kim M.S."/>
            <person name="Lee J.M."/>
            <person name="Cheong K."/>
            <person name="Shin H.S."/>
            <person name="Kim S.B."/>
            <person name="Han K."/>
            <person name="Lee J."/>
            <person name="Park M."/>
            <person name="Lee H.A."/>
            <person name="Lee H.Y."/>
            <person name="Lee Y."/>
            <person name="Oh S."/>
            <person name="Lee J.H."/>
            <person name="Choi E."/>
            <person name="Choi E."/>
            <person name="Lee S.E."/>
            <person name="Jeon J."/>
            <person name="Kim H."/>
            <person name="Choi G."/>
            <person name="Song H."/>
            <person name="Lee J."/>
            <person name="Lee S.C."/>
            <person name="Kwon J.K."/>
            <person name="Lee H.Y."/>
            <person name="Koo N."/>
            <person name="Hong Y."/>
            <person name="Kim R.W."/>
            <person name="Kang W.H."/>
            <person name="Huh J.H."/>
            <person name="Kang B.C."/>
            <person name="Yang T.J."/>
            <person name="Lee Y.H."/>
            <person name="Bennetzen J.L."/>
            <person name="Choi D."/>
        </authorList>
    </citation>
    <scope>NUCLEOTIDE SEQUENCE [LARGE SCALE GENOMIC DNA]</scope>
    <source>
        <strain evidence="3">cv. PBC81</strain>
    </source>
</reference>
<feature type="compositionally biased region" description="Basic residues" evidence="1">
    <location>
        <begin position="824"/>
        <end position="834"/>
    </location>
</feature>
<dbReference type="PANTHER" id="PTHR33167">
    <property type="entry name" value="TRANSCRIPTION FACTOR, PUTATIVE (DUF863)-RELATED"/>
    <property type="match status" value="1"/>
</dbReference>
<proteinExistence type="predicted"/>
<dbReference type="Pfam" id="PF05904">
    <property type="entry name" value="DUF863"/>
    <property type="match status" value="1"/>
</dbReference>
<reference evidence="3" key="2">
    <citation type="journal article" date="2017" name="J. Anim. Genet.">
        <title>Multiple reference genome sequences of hot pepper reveal the massive evolution of plant disease resistance genes by retroduplication.</title>
        <authorList>
            <person name="Kim S."/>
            <person name="Park J."/>
            <person name="Yeom S.-I."/>
            <person name="Kim Y.-M."/>
            <person name="Seo E."/>
            <person name="Kim K.-T."/>
            <person name="Kim M.-S."/>
            <person name="Lee J.M."/>
            <person name="Cheong K."/>
            <person name="Shin H.-S."/>
            <person name="Kim S.-B."/>
            <person name="Han K."/>
            <person name="Lee J."/>
            <person name="Park M."/>
            <person name="Lee H.-A."/>
            <person name="Lee H.-Y."/>
            <person name="Lee Y."/>
            <person name="Oh S."/>
            <person name="Lee J.H."/>
            <person name="Choi E."/>
            <person name="Choi E."/>
            <person name="Lee S.E."/>
            <person name="Jeon J."/>
            <person name="Kim H."/>
            <person name="Choi G."/>
            <person name="Song H."/>
            <person name="Lee J."/>
            <person name="Lee S.-C."/>
            <person name="Kwon J.-K."/>
            <person name="Lee H.-Y."/>
            <person name="Koo N."/>
            <person name="Hong Y."/>
            <person name="Kim R.W."/>
            <person name="Kang W.-H."/>
            <person name="Huh J.H."/>
            <person name="Kang B.-C."/>
            <person name="Yang T.-J."/>
            <person name="Lee Y.-H."/>
            <person name="Bennetzen J.L."/>
            <person name="Choi D."/>
        </authorList>
    </citation>
    <scope>NUCLEOTIDE SEQUENCE [LARGE SCALE GENOMIC DNA]</scope>
    <source>
        <strain evidence="3">cv. PBC81</strain>
    </source>
</reference>
<evidence type="ECO:0000313" key="3">
    <source>
        <dbReference type="Proteomes" id="UP000224567"/>
    </source>
</evidence>
<dbReference type="EMBL" id="MLFT02000096">
    <property type="protein sequence ID" value="PHT29594.1"/>
    <property type="molecule type" value="Genomic_DNA"/>
</dbReference>
<evidence type="ECO:0000313" key="2">
    <source>
        <dbReference type="EMBL" id="PHT29594.1"/>
    </source>
</evidence>
<dbReference type="AlphaFoldDB" id="A0A2G2V9D7"/>
<protein>
    <submittedName>
        <fullName evidence="2">Uncharacterized protein</fullName>
    </submittedName>
</protein>
<dbReference type="Proteomes" id="UP000224567">
    <property type="component" value="Unassembled WGS sequence"/>
</dbReference>